<dbReference type="Proteomes" id="UP000045782">
    <property type="component" value="Unassembled WGS sequence"/>
</dbReference>
<evidence type="ECO:0000313" key="3">
    <source>
        <dbReference type="Proteomes" id="UP000045782"/>
    </source>
</evidence>
<dbReference type="InterPro" id="IPR046112">
    <property type="entry name" value="DUF6049"/>
</dbReference>
<accession>A0A0U0YSX7</accession>
<name>A0A0U0YSX7_9MYCO</name>
<dbReference type="AlphaFoldDB" id="A0A0U0YSX7"/>
<protein>
    <submittedName>
        <fullName evidence="2">Putative secreted protein</fullName>
    </submittedName>
</protein>
<feature type="region of interest" description="Disordered" evidence="1">
    <location>
        <begin position="750"/>
        <end position="771"/>
    </location>
</feature>
<gene>
    <name evidence="2" type="ORF">ERS075579_01632</name>
</gene>
<dbReference type="RefSeq" id="WP_005072101.1">
    <property type="nucleotide sequence ID" value="NZ_CP014959.1"/>
</dbReference>
<evidence type="ECO:0000313" key="2">
    <source>
        <dbReference type="EMBL" id="CPV45381.1"/>
    </source>
</evidence>
<proteinExistence type="predicted"/>
<dbReference type="EMBL" id="CSWP01000003">
    <property type="protein sequence ID" value="CPV45381.1"/>
    <property type="molecule type" value="Genomic_DNA"/>
</dbReference>
<sequence>MTRSTHRNATRVAAVLAVLALVLLGAPWSAPRAQAYRDGQFLKVVIDEVNPQTVTTVDSMVTVRGTVANVGDRPVTDVVVRLEHADAVTTSSDLRASLHGHHDQFRPVGEFVTVAGTLEQGQQRPFSLAFPLRGGTGANWNIDTPGVYPALVNVNGTPDYGAPARLDDARFLLPVLGVPPPNNAASEPEVAPDTSRPVGLTLLWPLADRPRLAPGQPGGPTPVRLLDDQLERSLSPGGRLDALLGALEFATEPAVDPKGELARTVCVAVDPDLLVTVNEMTQNYQVLDNSADPAGPVHPGTGQGLAVAWLDRLRAMAKHTCVTPLPYAQASLDAVAEMADDGLSHQATTGAADVLDQILGVVSLRGATLLGDSHLSAASIDLLTAQGPTVAVSPLPSGQETPPDFNPRRVSDTLVAAPFDPSVGAALSAVGRTPMTPDYVPQSLRFALQHDSRTARMQDALGAMAWQALSPQQTPRQTVLLPDATWDLSDGEARSILSATSTLLHSGLAIPRPLPTLIGEARAGAQPNPVDTTFGVDAQEAVDDWVSQGLGDEVRRVWGLTAALTVDARTGLTGVQYTDPLRQDALRAVSQSVPADARDDAARERLAAIRRTVGDLFNAVTVVNPGGSYTLATEHSPLPLVLRNELPVPIRVSLRVETPAGMSATDVGVQEIPPGFLPVKVPVEVNVSQRMAVDVTLHTPDGLPLGDPVRLSVHSNAYGKPLFFITISAATVLFALTGRRLWHRFRGQPDRADLDREDEPTAPEKGAQWQR</sequence>
<dbReference type="Pfam" id="PF19516">
    <property type="entry name" value="DUF6049"/>
    <property type="match status" value="1"/>
</dbReference>
<organism evidence="2 3">
    <name type="scientific">Mycobacteroides abscessus</name>
    <dbReference type="NCBI Taxonomy" id="36809"/>
    <lineage>
        <taxon>Bacteria</taxon>
        <taxon>Bacillati</taxon>
        <taxon>Actinomycetota</taxon>
        <taxon>Actinomycetes</taxon>
        <taxon>Mycobacteriales</taxon>
        <taxon>Mycobacteriaceae</taxon>
        <taxon>Mycobacteroides</taxon>
    </lineage>
</organism>
<reference evidence="2 3" key="1">
    <citation type="submission" date="2015-03" db="EMBL/GenBank/DDBJ databases">
        <authorList>
            <person name="Murphy D."/>
        </authorList>
    </citation>
    <scope>NUCLEOTIDE SEQUENCE [LARGE SCALE GENOMIC DNA]</scope>
    <source>
        <strain evidence="2 3">PAP088</strain>
    </source>
</reference>
<evidence type="ECO:0000256" key="1">
    <source>
        <dbReference type="SAM" id="MobiDB-lite"/>
    </source>
</evidence>